<dbReference type="Proteomes" id="UP001557484">
    <property type="component" value="Unassembled WGS sequence"/>
</dbReference>
<protein>
    <submittedName>
        <fullName evidence="2">Glycosyltransferase family 25 protein</fullName>
    </submittedName>
</protein>
<dbReference type="InterPro" id="IPR029044">
    <property type="entry name" value="Nucleotide-diphossugar_trans"/>
</dbReference>
<sequence length="266" mass="30528">MPNNCLCWVISLNPKAENTEKLIKDLHAQGINAEVFPAIDGRGNAPVLEGGERLRNSLAMVRHGKCLTGSELGCYLSHLRAVKKAYAQGSEYVCLLEDDVIIEPKFAEVLHSLLSKQLDMVRLMSLRLRRRRVLEPLAEGHYLVRPDRGGLGTQSYLLNRLGMKKFIDHAEGIYEPIDKVFDHFFLFDLRVFSVEPHVAQELVHESSVAKLWSEPASDMKLWHRLAYHPVKLWFSLRRHVYRLRHRAEFAGAFMPDKHIGKTGRLR</sequence>
<name>A0ABV3TZI0_9GAMM</name>
<evidence type="ECO:0000259" key="1">
    <source>
        <dbReference type="Pfam" id="PF01755"/>
    </source>
</evidence>
<comment type="caution">
    <text evidence="2">The sequence shown here is derived from an EMBL/GenBank/DDBJ whole genome shotgun (WGS) entry which is preliminary data.</text>
</comment>
<feature type="domain" description="Glycosyl transferase family 25" evidence="1">
    <location>
        <begin position="8"/>
        <end position="180"/>
    </location>
</feature>
<evidence type="ECO:0000313" key="3">
    <source>
        <dbReference type="Proteomes" id="UP001557484"/>
    </source>
</evidence>
<dbReference type="InterPro" id="IPR002654">
    <property type="entry name" value="Glyco_trans_25"/>
</dbReference>
<dbReference type="CDD" id="cd06532">
    <property type="entry name" value="Glyco_transf_25"/>
    <property type="match status" value="1"/>
</dbReference>
<keyword evidence="3" id="KW-1185">Reference proteome</keyword>
<dbReference type="SUPFAM" id="SSF53448">
    <property type="entry name" value="Nucleotide-diphospho-sugar transferases"/>
    <property type="match status" value="1"/>
</dbReference>
<accession>A0ABV3TZI0</accession>
<proteinExistence type="predicted"/>
<gene>
    <name evidence="2" type="ORF">AB4875_16140</name>
</gene>
<reference evidence="2 3" key="1">
    <citation type="journal article" date="2011" name="Int. J. Syst. Evol. Microbiol.">
        <title>Zhongshania antarctica gen. nov., sp. nov. and Zhongshania guokunii sp. nov., gammaproteobacteria respectively isolated from coastal attached (fast) ice and surface seawater of the Antarctic.</title>
        <authorList>
            <person name="Li H.J."/>
            <person name="Zhang X.Y."/>
            <person name="Chen C.X."/>
            <person name="Zhang Y.J."/>
            <person name="Gao Z.M."/>
            <person name="Yu Y."/>
            <person name="Chen X.L."/>
            <person name="Chen B."/>
            <person name="Zhang Y.Z."/>
        </authorList>
    </citation>
    <scope>NUCLEOTIDE SEQUENCE [LARGE SCALE GENOMIC DNA]</scope>
    <source>
        <strain evidence="2 3">R06B22</strain>
    </source>
</reference>
<organism evidence="2 3">
    <name type="scientific">Zhongshania arctica</name>
    <dbReference type="NCBI Taxonomy" id="3238302"/>
    <lineage>
        <taxon>Bacteria</taxon>
        <taxon>Pseudomonadati</taxon>
        <taxon>Pseudomonadota</taxon>
        <taxon>Gammaproteobacteria</taxon>
        <taxon>Cellvibrionales</taxon>
        <taxon>Spongiibacteraceae</taxon>
        <taxon>Zhongshania</taxon>
    </lineage>
</organism>
<dbReference type="Pfam" id="PF01755">
    <property type="entry name" value="Glyco_transf_25"/>
    <property type="match status" value="1"/>
</dbReference>
<dbReference type="EMBL" id="JBFRYB010000002">
    <property type="protein sequence ID" value="MEX1667027.1"/>
    <property type="molecule type" value="Genomic_DNA"/>
</dbReference>
<evidence type="ECO:0000313" key="2">
    <source>
        <dbReference type="EMBL" id="MEX1667027.1"/>
    </source>
</evidence>
<dbReference type="RefSeq" id="WP_368377142.1">
    <property type="nucleotide sequence ID" value="NZ_JBFRYB010000002.1"/>
</dbReference>